<keyword evidence="3" id="KW-1185">Reference proteome</keyword>
<organism evidence="2 3">
    <name type="scientific">Nocardioides luti</name>
    <dbReference type="NCBI Taxonomy" id="2761101"/>
    <lineage>
        <taxon>Bacteria</taxon>
        <taxon>Bacillati</taxon>
        <taxon>Actinomycetota</taxon>
        <taxon>Actinomycetes</taxon>
        <taxon>Propionibacteriales</taxon>
        <taxon>Nocardioidaceae</taxon>
        <taxon>Nocardioides</taxon>
    </lineage>
</organism>
<keyword evidence="1" id="KW-0472">Membrane</keyword>
<feature type="transmembrane region" description="Helical" evidence="1">
    <location>
        <begin position="87"/>
        <end position="112"/>
    </location>
</feature>
<evidence type="ECO:0000313" key="2">
    <source>
        <dbReference type="EMBL" id="MBB6626243.1"/>
    </source>
</evidence>
<dbReference type="RefSeq" id="WP_185251538.1">
    <property type="nucleotide sequence ID" value="NZ_JACKXE010000001.1"/>
</dbReference>
<feature type="transmembrane region" description="Helical" evidence="1">
    <location>
        <begin position="6"/>
        <end position="39"/>
    </location>
</feature>
<name>A0A7X0RFS5_9ACTN</name>
<dbReference type="Proteomes" id="UP000523955">
    <property type="component" value="Unassembled WGS sequence"/>
</dbReference>
<comment type="caution">
    <text evidence="2">The sequence shown here is derived from an EMBL/GenBank/DDBJ whole genome shotgun (WGS) entry which is preliminary data.</text>
</comment>
<accession>A0A7X0RFS5</accession>
<keyword evidence="1" id="KW-0812">Transmembrane</keyword>
<gene>
    <name evidence="2" type="ORF">H5V45_02805</name>
</gene>
<protein>
    <submittedName>
        <fullName evidence="2">DUF456 domain-containing protein</fullName>
    </submittedName>
</protein>
<reference evidence="2 3" key="1">
    <citation type="submission" date="2020-08" db="EMBL/GenBank/DDBJ databases">
        <authorList>
            <person name="Seo M.-J."/>
        </authorList>
    </citation>
    <scope>NUCLEOTIDE SEQUENCE [LARGE SCALE GENOMIC DNA]</scope>
    <source>
        <strain evidence="2 3">KIGAM211</strain>
    </source>
</reference>
<feature type="transmembrane region" description="Helical" evidence="1">
    <location>
        <begin position="46"/>
        <end position="67"/>
    </location>
</feature>
<evidence type="ECO:0000256" key="1">
    <source>
        <dbReference type="SAM" id="Phobius"/>
    </source>
</evidence>
<dbReference type="EMBL" id="JACKXE010000001">
    <property type="protein sequence ID" value="MBB6626243.1"/>
    <property type="molecule type" value="Genomic_DNA"/>
</dbReference>
<dbReference type="Pfam" id="PF04306">
    <property type="entry name" value="DUF456"/>
    <property type="match status" value="1"/>
</dbReference>
<sequence>MSPVEVLVALMLAVGVVGILVPILPGSVLVLAGVLIWALDTGSATGWAVFGIAAALLVVGTVVKYAVPGRRLQGAGIPASTQWAGAGAAVVGFFVIPVVGLFLGFVVGVYAAERHRVGAAAAWPSTKAALRAVGLSIVIELVAALLAVAAWVVGVVVT</sequence>
<feature type="transmembrane region" description="Helical" evidence="1">
    <location>
        <begin position="133"/>
        <end position="157"/>
    </location>
</feature>
<evidence type="ECO:0000313" key="3">
    <source>
        <dbReference type="Proteomes" id="UP000523955"/>
    </source>
</evidence>
<keyword evidence="1" id="KW-1133">Transmembrane helix</keyword>
<dbReference type="AlphaFoldDB" id="A0A7X0RFS5"/>
<dbReference type="InterPro" id="IPR007403">
    <property type="entry name" value="DUF456"/>
</dbReference>
<proteinExistence type="predicted"/>